<keyword evidence="2 5" id="KW-0812">Transmembrane</keyword>
<evidence type="ECO:0000256" key="3">
    <source>
        <dbReference type="ARBA" id="ARBA00022989"/>
    </source>
</evidence>
<feature type="transmembrane region" description="Helical" evidence="5">
    <location>
        <begin position="43"/>
        <end position="67"/>
    </location>
</feature>
<dbReference type="Proteomes" id="UP001204445">
    <property type="component" value="Unassembled WGS sequence"/>
</dbReference>
<gene>
    <name evidence="7" type="ORF">J2T55_000287</name>
</gene>
<comment type="caution">
    <text evidence="7">The sequence shown here is derived from an EMBL/GenBank/DDBJ whole genome shotgun (WGS) entry which is preliminary data.</text>
</comment>
<dbReference type="Pfam" id="PF06305">
    <property type="entry name" value="LapA_dom"/>
    <property type="match status" value="1"/>
</dbReference>
<organism evidence="7 8">
    <name type="scientific">Methylohalomonas lacus</name>
    <dbReference type="NCBI Taxonomy" id="398773"/>
    <lineage>
        <taxon>Bacteria</taxon>
        <taxon>Pseudomonadati</taxon>
        <taxon>Pseudomonadota</taxon>
        <taxon>Gammaproteobacteria</taxon>
        <taxon>Methylohalomonadales</taxon>
        <taxon>Methylohalomonadaceae</taxon>
        <taxon>Methylohalomonas</taxon>
    </lineage>
</organism>
<dbReference type="EMBL" id="JANUCT010000002">
    <property type="protein sequence ID" value="MCS3902291.1"/>
    <property type="molecule type" value="Genomic_DNA"/>
</dbReference>
<evidence type="ECO:0000259" key="6">
    <source>
        <dbReference type="Pfam" id="PF06305"/>
    </source>
</evidence>
<evidence type="ECO:0000256" key="4">
    <source>
        <dbReference type="ARBA" id="ARBA00023136"/>
    </source>
</evidence>
<name>A0AAE3L0X0_9GAMM</name>
<evidence type="ECO:0000256" key="2">
    <source>
        <dbReference type="ARBA" id="ARBA00022692"/>
    </source>
</evidence>
<feature type="domain" description="Lipopolysaccharide assembly protein A" evidence="6">
    <location>
        <begin position="24"/>
        <end position="85"/>
    </location>
</feature>
<proteinExistence type="predicted"/>
<evidence type="ECO:0000256" key="1">
    <source>
        <dbReference type="ARBA" id="ARBA00022475"/>
    </source>
</evidence>
<dbReference type="RefSeq" id="WP_259053794.1">
    <property type="nucleotide sequence ID" value="NZ_JANUCT010000002.1"/>
</dbReference>
<evidence type="ECO:0000256" key="5">
    <source>
        <dbReference type="SAM" id="Phobius"/>
    </source>
</evidence>
<keyword evidence="1" id="KW-1003">Cell membrane</keyword>
<dbReference type="GO" id="GO:0005886">
    <property type="term" value="C:plasma membrane"/>
    <property type="evidence" value="ECO:0007669"/>
    <property type="project" value="InterPro"/>
</dbReference>
<keyword evidence="4 5" id="KW-0472">Membrane</keyword>
<dbReference type="InterPro" id="IPR010445">
    <property type="entry name" value="LapA_dom"/>
</dbReference>
<accession>A0AAE3L0X0</accession>
<keyword evidence="3 5" id="KW-1133">Transmembrane helix</keyword>
<protein>
    <submittedName>
        <fullName evidence="7">Uncharacterized membrane protein YciS (DUF1049 family)</fullName>
    </submittedName>
</protein>
<dbReference type="AlphaFoldDB" id="A0AAE3L0X0"/>
<keyword evidence="8" id="KW-1185">Reference proteome</keyword>
<evidence type="ECO:0000313" key="8">
    <source>
        <dbReference type="Proteomes" id="UP001204445"/>
    </source>
</evidence>
<evidence type="ECO:0000313" key="7">
    <source>
        <dbReference type="EMBL" id="MCS3902291.1"/>
    </source>
</evidence>
<sequence length="97" mass="10896">MSRLLKLSLVLVVFLIGLAFHLRNDQFVNFNYYLGSFDLPFSFFMVLALALGAVLGVLACMPLVLTLKRENMKLSKQASLAAREINNLRVIPVKDSH</sequence>
<reference evidence="7" key="1">
    <citation type="submission" date="2022-08" db="EMBL/GenBank/DDBJ databases">
        <title>Genomic Encyclopedia of Type Strains, Phase III (KMG-III): the genomes of soil and plant-associated and newly described type strains.</title>
        <authorList>
            <person name="Whitman W."/>
        </authorList>
    </citation>
    <scope>NUCLEOTIDE SEQUENCE</scope>
    <source>
        <strain evidence="7">HMT 1</strain>
    </source>
</reference>